<dbReference type="CDD" id="cd03784">
    <property type="entry name" value="GT1_Gtf-like"/>
    <property type="match status" value="1"/>
</dbReference>
<comment type="similarity">
    <text evidence="3">Belongs to the glycosyltransferase 28 family.</text>
</comment>
<feature type="region of interest" description="Disordered" evidence="12">
    <location>
        <begin position="535"/>
        <end position="569"/>
    </location>
</feature>
<comment type="catalytic activity">
    <reaction evidence="10">
        <text>ergosterol + UDP-alpha-D-glucose = ergosteryl 3-beta-D-glucoside + UDP + H(+)</text>
        <dbReference type="Rhea" id="RHEA:61836"/>
        <dbReference type="ChEBI" id="CHEBI:15378"/>
        <dbReference type="ChEBI" id="CHEBI:16933"/>
        <dbReference type="ChEBI" id="CHEBI:52973"/>
        <dbReference type="ChEBI" id="CHEBI:58223"/>
        <dbReference type="ChEBI" id="CHEBI:58885"/>
    </reaction>
    <physiologicalReaction direction="left-to-right" evidence="10">
        <dbReference type="Rhea" id="RHEA:61837"/>
    </physiologicalReaction>
</comment>
<comment type="catalytic activity">
    <reaction evidence="11">
        <text>a sterol + UDP-alpha-D-glucose = a sterol 3-beta-D-glucoside + UDP + H(+)</text>
        <dbReference type="Rhea" id="RHEA:22724"/>
        <dbReference type="ChEBI" id="CHEBI:15378"/>
        <dbReference type="ChEBI" id="CHEBI:15889"/>
        <dbReference type="ChEBI" id="CHEBI:37424"/>
        <dbReference type="ChEBI" id="CHEBI:58223"/>
        <dbReference type="ChEBI" id="CHEBI:58885"/>
        <dbReference type="EC" id="2.4.1.173"/>
    </reaction>
    <physiologicalReaction direction="left-to-right" evidence="11">
        <dbReference type="Rhea" id="RHEA:22725"/>
    </physiologicalReaction>
</comment>
<feature type="compositionally biased region" description="Basic and acidic residues" evidence="12">
    <location>
        <begin position="1421"/>
        <end position="1430"/>
    </location>
</feature>
<feature type="region of interest" description="Disordered" evidence="12">
    <location>
        <begin position="1371"/>
        <end position="1468"/>
    </location>
</feature>
<dbReference type="InterPro" id="IPR004276">
    <property type="entry name" value="GlycoTrans_28_N"/>
</dbReference>
<evidence type="ECO:0000256" key="2">
    <source>
        <dbReference type="ARBA" id="ARBA00004496"/>
    </source>
</evidence>
<evidence type="ECO:0000259" key="13">
    <source>
        <dbReference type="PROSITE" id="PS50003"/>
    </source>
</evidence>
<evidence type="ECO:0000256" key="7">
    <source>
        <dbReference type="ARBA" id="ARBA00022679"/>
    </source>
</evidence>
<keyword evidence="8" id="KW-0472">Membrane</keyword>
<dbReference type="Proteomes" id="UP001222325">
    <property type="component" value="Unassembled WGS sequence"/>
</dbReference>
<dbReference type="InterPro" id="IPR001849">
    <property type="entry name" value="PH_domain"/>
</dbReference>
<evidence type="ECO:0000313" key="14">
    <source>
        <dbReference type="EMBL" id="KAJ7102336.1"/>
    </source>
</evidence>
<dbReference type="GO" id="GO:0005975">
    <property type="term" value="P:carbohydrate metabolic process"/>
    <property type="evidence" value="ECO:0007669"/>
    <property type="project" value="InterPro"/>
</dbReference>
<dbReference type="PANTHER" id="PTHR48050:SF25">
    <property type="entry name" value="STEROL 3-BETA-GLUCOSYLTRANSFERASE"/>
    <property type="match status" value="1"/>
</dbReference>
<dbReference type="EC" id="2.4.1.173" evidence="4"/>
<dbReference type="GO" id="GO:0005737">
    <property type="term" value="C:cytoplasm"/>
    <property type="evidence" value="ECO:0007669"/>
    <property type="project" value="UniProtKB-SubCell"/>
</dbReference>
<organism evidence="14 15">
    <name type="scientific">Mycena belliarum</name>
    <dbReference type="NCBI Taxonomy" id="1033014"/>
    <lineage>
        <taxon>Eukaryota</taxon>
        <taxon>Fungi</taxon>
        <taxon>Dikarya</taxon>
        <taxon>Basidiomycota</taxon>
        <taxon>Agaricomycotina</taxon>
        <taxon>Agaricomycetes</taxon>
        <taxon>Agaricomycetidae</taxon>
        <taxon>Agaricales</taxon>
        <taxon>Marasmiineae</taxon>
        <taxon>Mycenaceae</taxon>
        <taxon>Mycena</taxon>
    </lineage>
</organism>
<feature type="compositionally biased region" description="Low complexity" evidence="12">
    <location>
        <begin position="98"/>
        <end position="118"/>
    </location>
</feature>
<gene>
    <name evidence="14" type="ORF">B0H15DRAFT_814191</name>
</gene>
<evidence type="ECO:0000256" key="5">
    <source>
        <dbReference type="ARBA" id="ARBA00022490"/>
    </source>
</evidence>
<dbReference type="GO" id="GO:0016125">
    <property type="term" value="P:sterol metabolic process"/>
    <property type="evidence" value="ECO:0007669"/>
    <property type="project" value="TreeGrafter"/>
</dbReference>
<feature type="domain" description="PH" evidence="13">
    <location>
        <begin position="371"/>
        <end position="463"/>
    </location>
</feature>
<dbReference type="CDD" id="cd13215">
    <property type="entry name" value="PH-GRAM1_AGT26"/>
    <property type="match status" value="1"/>
</dbReference>
<dbReference type="CDD" id="cd13216">
    <property type="entry name" value="PH-GRAM2_AGT26"/>
    <property type="match status" value="1"/>
</dbReference>
<feature type="region of interest" description="Disordered" evidence="12">
    <location>
        <begin position="590"/>
        <end position="666"/>
    </location>
</feature>
<dbReference type="SMART" id="SM00233">
    <property type="entry name" value="PH"/>
    <property type="match status" value="1"/>
</dbReference>
<dbReference type="Pfam" id="PF00169">
    <property type="entry name" value="PH"/>
    <property type="match status" value="1"/>
</dbReference>
<feature type="compositionally biased region" description="Polar residues" evidence="12">
    <location>
        <begin position="612"/>
        <end position="627"/>
    </location>
</feature>
<evidence type="ECO:0000256" key="11">
    <source>
        <dbReference type="ARBA" id="ARBA00049453"/>
    </source>
</evidence>
<dbReference type="InterPro" id="IPR004182">
    <property type="entry name" value="GRAM"/>
</dbReference>
<dbReference type="FunFam" id="3.40.50.2000:FF:000029">
    <property type="entry name" value="Sterol 3-beta-glucosyltransferase"/>
    <property type="match status" value="1"/>
</dbReference>
<evidence type="ECO:0000256" key="10">
    <source>
        <dbReference type="ARBA" id="ARBA00047886"/>
    </source>
</evidence>
<feature type="compositionally biased region" description="Low complexity" evidence="12">
    <location>
        <begin position="56"/>
        <end position="73"/>
    </location>
</feature>
<evidence type="ECO:0000256" key="4">
    <source>
        <dbReference type="ARBA" id="ARBA00012650"/>
    </source>
</evidence>
<dbReference type="InterPro" id="IPR048065">
    <property type="entry name" value="ATG26_PH_GRAM2"/>
</dbReference>
<dbReference type="Pfam" id="PF02893">
    <property type="entry name" value="GRAM"/>
    <property type="match status" value="1"/>
</dbReference>
<sequence>MAASHVQPLISPSIPMNTPPPETLGLADRKDDEPSPSRVKRLSNSVTKLGRSISGKAPSSPASSPVKSVPTTSSRHRRMFSLTRKGKATEAADDDMLSPSSASTPSASRSSSPIPASAKKVLRAEPSTRATAEPTDDSPFIVPPSPTLAPTRPSLTSWTGGGSMRAGTQTLIQALQALPWTDPDNEDDVMPQTLSPVDSDSDEEGKAGDRLASSIHTIYRPLARSQRLNHPGQGPRRKALPQYGPVSEEDPVSDATLGSSEEQDAEDFEESTPRPPYAERPVPLHERLQQQSDSMTIPPSMMRSGSMATVRIQRRVRLAEKLKQVFDLDSIEEVWAEMPCWLLRSVLLQGYMYLTNSCLCFFAHMPSREDQVLKSGSLNKKAQRTKRWIKHWFVLKNDALSWYQSSSDPYFPHGILDLRYAISCDAVGDKEFRVRTNQRTVILAAPSVPSREEWIKVIRKVIFKAQNTGDSVKIAIPYSTVLDVEKSTAMDFSETIEVKVFDKEEHFSVDSYFFAYFHDLPSALDQIRDAVRAHRMQPERSSPQMLMDTTAPRPHLPDHAQSLPNVEHSKPSSFSISSFLRPFQDTISLSRPSASTLSPTPESEGFTHISRRPNSSSFIPMTSSPAEYSQPLPAQDDSPTTLTPSNVQEHTYPPSTSISHDYPDHPLISESSGSAWSVGVPSWLRGSRRVFGGTSESTPASIPVASPSRVREVYSSTLASAGPGSRASGLGDLAFSVLETPELPIDPEATEKFRSVFAYDEKETLLGYFPGYIFRLLPVPGRLYISTNFFCFKSTGPLTAKTRMTLPIRDILALEKTKATRFGHHGLIIIVKGHEELFFEFGAEDRRNAFVALLQRQMEDARRRLAAGDASLTPGKRDALILEEFETKPSAADDPAPAADNLADSLPALMFTSASSTFLTFKPKRSLHFTFLTIGSRGDVQPYIALAKGLMADGHKARIATHGEFKEWIEAHGIEFGFVGGDPAELMRICIENGTFTVSFLKEGLMKFRGWLDDLLKNSWEACQGTDVLVESPSAMGGYHIAEALGIPYFRAFTMTWTRTRAYPHAFAVPERKMGGGYNYMTYVMFDQVFWRAIAGQINRWRRNVLHLGSTSLDKMEPHKIPFLYNFSPQVVPPPLDWPEWIRVTGYWFLDDADVSAKKWTAPADLVQFIDGAHAEGKKVVYIGFGSIVVSDPKTMTRCVVDAVLRSGVRAILSKGWSDRLQAKDASEPEEPLPKEIYPIPSVPHDWLFARIDAACHHGGAGTTGASLRAGIPTIIRPFFGDQFFWADRVEALGVGSGVRKLTVETLTDALVAATTDVKQIDRARLIGEEIRGENGVATAIESIYRDMEYARSLIKRVPDSDYDLEDEIEEHSTVRDHPALGEAQSGYSSSGSAPGGAPSEDWSVISEQDGRRSSISSQHSDGRSPEHSAKRASLASAVMAVLPSPRRRTVSSTATTTTTTTTTEARS</sequence>
<keyword evidence="5" id="KW-0963">Cytoplasm</keyword>
<feature type="compositionally biased region" description="Basic and acidic residues" evidence="12">
    <location>
        <begin position="1371"/>
        <end position="1380"/>
    </location>
</feature>
<feature type="compositionally biased region" description="Low complexity" evidence="12">
    <location>
        <begin position="1454"/>
        <end position="1468"/>
    </location>
</feature>
<comment type="subcellular location">
    <subcellularLocation>
        <location evidence="2">Cytoplasm</location>
    </subcellularLocation>
    <subcellularLocation>
        <location evidence="1">Membrane</location>
        <topology evidence="1">Peripheral membrane protein</topology>
    </subcellularLocation>
</comment>
<evidence type="ECO:0000256" key="1">
    <source>
        <dbReference type="ARBA" id="ARBA00004170"/>
    </source>
</evidence>
<evidence type="ECO:0000313" key="15">
    <source>
        <dbReference type="Proteomes" id="UP001222325"/>
    </source>
</evidence>
<dbReference type="SUPFAM" id="SSF53756">
    <property type="entry name" value="UDP-Glycosyltransferase/glycogen phosphorylase"/>
    <property type="match status" value="1"/>
</dbReference>
<dbReference type="GO" id="GO:0016906">
    <property type="term" value="F:sterol 3-beta-glucosyltransferase activity"/>
    <property type="evidence" value="ECO:0007669"/>
    <property type="project" value="UniProtKB-EC"/>
</dbReference>
<dbReference type="Pfam" id="PF03033">
    <property type="entry name" value="Glyco_transf_28"/>
    <property type="match status" value="1"/>
</dbReference>
<dbReference type="Pfam" id="PF06722">
    <property type="entry name" value="EryCIII-like_C"/>
    <property type="match status" value="1"/>
</dbReference>
<evidence type="ECO:0000256" key="6">
    <source>
        <dbReference type="ARBA" id="ARBA00022676"/>
    </source>
</evidence>
<feature type="compositionally biased region" description="Polar residues" evidence="12">
    <location>
        <begin position="590"/>
        <end position="601"/>
    </location>
</feature>
<evidence type="ECO:0000256" key="3">
    <source>
        <dbReference type="ARBA" id="ARBA00006962"/>
    </source>
</evidence>
<proteinExistence type="inferred from homology"/>
<dbReference type="InterPro" id="IPR011993">
    <property type="entry name" value="PH-like_dom_sf"/>
</dbReference>
<evidence type="ECO:0000256" key="12">
    <source>
        <dbReference type="SAM" id="MobiDB-lite"/>
    </source>
</evidence>
<dbReference type="GO" id="GO:0016020">
    <property type="term" value="C:membrane"/>
    <property type="evidence" value="ECO:0007669"/>
    <property type="project" value="UniProtKB-SubCell"/>
</dbReference>
<reference evidence="14" key="1">
    <citation type="submission" date="2023-03" db="EMBL/GenBank/DDBJ databases">
        <title>Massive genome expansion in bonnet fungi (Mycena s.s.) driven by repeated elements and novel gene families across ecological guilds.</title>
        <authorList>
            <consortium name="Lawrence Berkeley National Laboratory"/>
            <person name="Harder C.B."/>
            <person name="Miyauchi S."/>
            <person name="Viragh M."/>
            <person name="Kuo A."/>
            <person name="Thoen E."/>
            <person name="Andreopoulos B."/>
            <person name="Lu D."/>
            <person name="Skrede I."/>
            <person name="Drula E."/>
            <person name="Henrissat B."/>
            <person name="Morin E."/>
            <person name="Kohler A."/>
            <person name="Barry K."/>
            <person name="LaButti K."/>
            <person name="Morin E."/>
            <person name="Salamov A."/>
            <person name="Lipzen A."/>
            <person name="Mereny Z."/>
            <person name="Hegedus B."/>
            <person name="Baldrian P."/>
            <person name="Stursova M."/>
            <person name="Weitz H."/>
            <person name="Taylor A."/>
            <person name="Grigoriev I.V."/>
            <person name="Nagy L.G."/>
            <person name="Martin F."/>
            <person name="Kauserud H."/>
        </authorList>
    </citation>
    <scope>NUCLEOTIDE SEQUENCE</scope>
    <source>
        <strain evidence="14">CBHHK173m</strain>
    </source>
</reference>
<keyword evidence="7" id="KW-0808">Transferase</keyword>
<dbReference type="InterPro" id="IPR048066">
    <property type="entry name" value="ATG26_PH_GRAM1"/>
</dbReference>
<dbReference type="EMBL" id="JARJCN010000003">
    <property type="protein sequence ID" value="KAJ7102336.1"/>
    <property type="molecule type" value="Genomic_DNA"/>
</dbReference>
<feature type="compositionally biased region" description="Acidic residues" evidence="12">
    <location>
        <begin position="261"/>
        <end position="270"/>
    </location>
</feature>
<dbReference type="InterPro" id="IPR050426">
    <property type="entry name" value="Glycosyltransferase_28"/>
</dbReference>
<protein>
    <recommendedName>
        <fullName evidence="4">sterol 3beta-glucosyltransferase</fullName>
        <ecNumber evidence="4">2.4.1.173</ecNumber>
    </recommendedName>
    <alternativeName>
        <fullName evidence="9">Autophagy-related protein 26</fullName>
    </alternativeName>
</protein>
<evidence type="ECO:0000256" key="8">
    <source>
        <dbReference type="ARBA" id="ARBA00023136"/>
    </source>
</evidence>
<feature type="region of interest" description="Disordered" evidence="12">
    <location>
        <begin position="1"/>
        <end position="283"/>
    </location>
</feature>
<dbReference type="PANTHER" id="PTHR48050">
    <property type="entry name" value="STEROL 3-BETA-GLUCOSYLTRANSFERASE"/>
    <property type="match status" value="1"/>
</dbReference>
<dbReference type="FunFam" id="3.40.50.2000:FF:000009">
    <property type="entry name" value="Sterol 3-beta-glucosyltransferase UGT80A2"/>
    <property type="match status" value="1"/>
</dbReference>
<name>A0AAD6Y149_9AGAR</name>
<feature type="compositionally biased region" description="Polar residues" evidence="12">
    <location>
        <begin position="637"/>
        <end position="659"/>
    </location>
</feature>
<keyword evidence="6" id="KW-0328">Glycosyltransferase</keyword>
<accession>A0AAD6Y149</accession>
<comment type="caution">
    <text evidence="14">The sequence shown here is derived from an EMBL/GenBank/DDBJ whole genome shotgun (WGS) entry which is preliminary data.</text>
</comment>
<dbReference type="SMART" id="SM00568">
    <property type="entry name" value="GRAM"/>
    <property type="match status" value="2"/>
</dbReference>
<feature type="compositionally biased region" description="Low complexity" evidence="12">
    <location>
        <begin position="1386"/>
        <end position="1400"/>
    </location>
</feature>
<keyword evidence="15" id="KW-1185">Reference proteome</keyword>
<dbReference type="InterPro" id="IPR010610">
    <property type="entry name" value="EryCIII-like_C"/>
</dbReference>
<dbReference type="Gene3D" id="3.40.50.2000">
    <property type="entry name" value="Glycogen Phosphorylase B"/>
    <property type="match status" value="2"/>
</dbReference>
<evidence type="ECO:0000256" key="9">
    <source>
        <dbReference type="ARBA" id="ARBA00029843"/>
    </source>
</evidence>
<dbReference type="Gene3D" id="2.30.29.30">
    <property type="entry name" value="Pleckstrin-homology domain (PH domain)/Phosphotyrosine-binding domain (PTB)"/>
    <property type="match status" value="2"/>
</dbReference>
<dbReference type="SUPFAM" id="SSF50729">
    <property type="entry name" value="PH domain-like"/>
    <property type="match status" value="1"/>
</dbReference>
<dbReference type="PROSITE" id="PS50003">
    <property type="entry name" value="PH_DOMAIN"/>
    <property type="match status" value="1"/>
</dbReference>
<dbReference type="InterPro" id="IPR002213">
    <property type="entry name" value="UDP_glucos_trans"/>
</dbReference>